<dbReference type="InParanoid" id="A0A2J6TV95"/>
<dbReference type="RefSeq" id="XP_024743853.1">
    <property type="nucleotide sequence ID" value="XM_024882252.1"/>
</dbReference>
<protein>
    <submittedName>
        <fullName evidence="1">Uncharacterized protein</fullName>
    </submittedName>
</protein>
<accession>A0A2J6TV95</accession>
<name>A0A2J6TV95_9HELO</name>
<evidence type="ECO:0000313" key="1">
    <source>
        <dbReference type="EMBL" id="PMD66949.1"/>
    </source>
</evidence>
<proteinExistence type="predicted"/>
<dbReference type="EMBL" id="KZ613740">
    <property type="protein sequence ID" value="PMD66949.1"/>
    <property type="molecule type" value="Genomic_DNA"/>
</dbReference>
<dbReference type="OrthoDB" id="7464126at2759"/>
<organism evidence="1 2">
    <name type="scientific">Hyaloscypha bicolor E</name>
    <dbReference type="NCBI Taxonomy" id="1095630"/>
    <lineage>
        <taxon>Eukaryota</taxon>
        <taxon>Fungi</taxon>
        <taxon>Dikarya</taxon>
        <taxon>Ascomycota</taxon>
        <taxon>Pezizomycotina</taxon>
        <taxon>Leotiomycetes</taxon>
        <taxon>Helotiales</taxon>
        <taxon>Hyaloscyphaceae</taxon>
        <taxon>Hyaloscypha</taxon>
        <taxon>Hyaloscypha bicolor</taxon>
    </lineage>
</organism>
<evidence type="ECO:0000313" key="2">
    <source>
        <dbReference type="Proteomes" id="UP000235371"/>
    </source>
</evidence>
<reference evidence="1 2" key="1">
    <citation type="submission" date="2016-04" db="EMBL/GenBank/DDBJ databases">
        <title>A degradative enzymes factory behind the ericoid mycorrhizal symbiosis.</title>
        <authorList>
            <consortium name="DOE Joint Genome Institute"/>
            <person name="Martino E."/>
            <person name="Morin E."/>
            <person name="Grelet G."/>
            <person name="Kuo A."/>
            <person name="Kohler A."/>
            <person name="Daghino S."/>
            <person name="Barry K."/>
            <person name="Choi C."/>
            <person name="Cichocki N."/>
            <person name="Clum A."/>
            <person name="Copeland A."/>
            <person name="Hainaut M."/>
            <person name="Haridas S."/>
            <person name="Labutti K."/>
            <person name="Lindquist E."/>
            <person name="Lipzen A."/>
            <person name="Khouja H.-R."/>
            <person name="Murat C."/>
            <person name="Ohm R."/>
            <person name="Olson A."/>
            <person name="Spatafora J."/>
            <person name="Veneault-Fourrey C."/>
            <person name="Henrissat B."/>
            <person name="Grigoriev I."/>
            <person name="Martin F."/>
            <person name="Perotto S."/>
        </authorList>
    </citation>
    <scope>NUCLEOTIDE SEQUENCE [LARGE SCALE GENOMIC DNA]</scope>
    <source>
        <strain evidence="1 2">E</strain>
    </source>
</reference>
<dbReference type="AlphaFoldDB" id="A0A2J6TV95"/>
<gene>
    <name evidence="1" type="ORF">K444DRAFT_623197</name>
</gene>
<keyword evidence="2" id="KW-1185">Reference proteome</keyword>
<dbReference type="Proteomes" id="UP000235371">
    <property type="component" value="Unassembled WGS sequence"/>
</dbReference>
<dbReference type="GeneID" id="36590329"/>
<sequence>MSVATVESLTFDEKQWRTIRKGLEDIGISVAAFDANKAFIMEWFQHALDSGAFDGQAPNDVWRYREVAVYGDATNVQAYHGMFQAPFLSGIEKKIMTYLPKYNHRQLSQPRAKKQDLSDRNGVPDEDFICWASLIVESIWPSSNSSSGSGIVPLQAFIQA</sequence>